<accession>A0A078AIC4</accession>
<sequence length="181" mass="20696">MKFNSQLELANQRGIISPPDQDIMTQVALINNPTTGQEVGDIDPIILGQPEINQTGFIKYSTDQNIALSMVMHGKPLFPPAHYQDDFDPQQVSENQQLSNAYQLDHKSIYQTNIIQSEHQSNFQEQRICSIPLSTNNLDRESPNSRSLLGIKYQMNQEQPQLANLNIAYNNSDYELKYQRQ</sequence>
<dbReference type="EMBL" id="CCKQ01010449">
    <property type="protein sequence ID" value="CDW81964.1"/>
    <property type="molecule type" value="Genomic_DNA"/>
</dbReference>
<evidence type="ECO:0000313" key="1">
    <source>
        <dbReference type="EMBL" id="CDW81964.1"/>
    </source>
</evidence>
<evidence type="ECO:0000313" key="2">
    <source>
        <dbReference type="Proteomes" id="UP000039865"/>
    </source>
</evidence>
<dbReference type="InParanoid" id="A0A078AIC4"/>
<proteinExistence type="predicted"/>
<reference evidence="1 2" key="1">
    <citation type="submission" date="2014-06" db="EMBL/GenBank/DDBJ databases">
        <authorList>
            <person name="Swart Estienne"/>
        </authorList>
    </citation>
    <scope>NUCLEOTIDE SEQUENCE [LARGE SCALE GENOMIC DNA]</scope>
    <source>
        <strain evidence="1 2">130c</strain>
    </source>
</reference>
<dbReference type="Proteomes" id="UP000039865">
    <property type="component" value="Unassembled WGS sequence"/>
</dbReference>
<dbReference type="AlphaFoldDB" id="A0A078AIC4"/>
<protein>
    <submittedName>
        <fullName evidence="1">Uncharacterized protein</fullName>
    </submittedName>
</protein>
<organism evidence="1 2">
    <name type="scientific">Stylonychia lemnae</name>
    <name type="common">Ciliate</name>
    <dbReference type="NCBI Taxonomy" id="5949"/>
    <lineage>
        <taxon>Eukaryota</taxon>
        <taxon>Sar</taxon>
        <taxon>Alveolata</taxon>
        <taxon>Ciliophora</taxon>
        <taxon>Intramacronucleata</taxon>
        <taxon>Spirotrichea</taxon>
        <taxon>Stichotrichia</taxon>
        <taxon>Sporadotrichida</taxon>
        <taxon>Oxytrichidae</taxon>
        <taxon>Stylonychinae</taxon>
        <taxon>Stylonychia</taxon>
    </lineage>
</organism>
<gene>
    <name evidence="1" type="primary">Contig19496.g20668</name>
    <name evidence="1" type="ORF">STYLEM_10988</name>
</gene>
<keyword evidence="2" id="KW-1185">Reference proteome</keyword>
<name>A0A078AIC4_STYLE</name>